<dbReference type="AlphaFoldDB" id="A0A4V1Q739"/>
<comment type="caution">
    <text evidence="2">The sequence shown here is derived from an EMBL/GenBank/DDBJ whole genome shotgun (WGS) entry which is preliminary data.</text>
</comment>
<accession>A0A4V1Q739</accession>
<keyword evidence="3" id="KW-1185">Reference proteome</keyword>
<name>A0A4V1Q739_9ACTN</name>
<dbReference type="OrthoDB" id="3733514at2"/>
<feature type="region of interest" description="Disordered" evidence="1">
    <location>
        <begin position="27"/>
        <end position="60"/>
    </location>
</feature>
<dbReference type="Proteomes" id="UP000290624">
    <property type="component" value="Unassembled WGS sequence"/>
</dbReference>
<dbReference type="InterPro" id="IPR045684">
    <property type="entry name" value="DUF6191"/>
</dbReference>
<protein>
    <submittedName>
        <fullName evidence="2">Uncharacterized protein</fullName>
    </submittedName>
</protein>
<evidence type="ECO:0000313" key="2">
    <source>
        <dbReference type="EMBL" id="RXW31248.1"/>
    </source>
</evidence>
<evidence type="ECO:0000313" key="3">
    <source>
        <dbReference type="Proteomes" id="UP000290624"/>
    </source>
</evidence>
<dbReference type="EMBL" id="PPCV01000011">
    <property type="protein sequence ID" value="RXW31248.1"/>
    <property type="molecule type" value="Genomic_DNA"/>
</dbReference>
<gene>
    <name evidence="2" type="ORF">C1706_13110</name>
</gene>
<reference evidence="2 3" key="1">
    <citation type="submission" date="2018-01" db="EMBL/GenBank/DDBJ databases">
        <title>Lactibacter flavus gen. nov., sp. nov., a novel bacterium of the family Propionibacteriaceae isolated from raw milk and dairy products.</title>
        <authorList>
            <person name="Wenning M."/>
            <person name="Breitenwieser F."/>
            <person name="Huptas C."/>
            <person name="von Neubeck M."/>
            <person name="Busse H.-J."/>
            <person name="Scherer S."/>
        </authorList>
    </citation>
    <scope>NUCLEOTIDE SEQUENCE [LARGE SCALE GENOMIC DNA]</scope>
    <source>
        <strain evidence="2 3">VG341</strain>
    </source>
</reference>
<organism evidence="2 3">
    <name type="scientific">Propioniciclava flava</name>
    <dbReference type="NCBI Taxonomy" id="2072026"/>
    <lineage>
        <taxon>Bacteria</taxon>
        <taxon>Bacillati</taxon>
        <taxon>Actinomycetota</taxon>
        <taxon>Actinomycetes</taxon>
        <taxon>Propionibacteriales</taxon>
        <taxon>Propionibacteriaceae</taxon>
        <taxon>Propioniciclava</taxon>
    </lineage>
</organism>
<proteinExistence type="predicted"/>
<dbReference type="RefSeq" id="WP_129459682.1">
    <property type="nucleotide sequence ID" value="NZ_PPCV01000011.1"/>
</dbReference>
<evidence type="ECO:0000256" key="1">
    <source>
        <dbReference type="SAM" id="MobiDB-lite"/>
    </source>
</evidence>
<dbReference type="Pfam" id="PF19690">
    <property type="entry name" value="DUF6191"/>
    <property type="match status" value="1"/>
</dbReference>
<sequence length="60" mass="6816">MSFLEVLDPGLRHWREHKELQKVLVHRTDQAGSGPPPLDLDSGVIIVHRPQPPREADEQS</sequence>